<organism evidence="1 2">
    <name type="scientific">Paraclostridium bifermentans</name>
    <name type="common">Clostridium bifermentans</name>
    <dbReference type="NCBI Taxonomy" id="1490"/>
    <lineage>
        <taxon>Bacteria</taxon>
        <taxon>Bacillati</taxon>
        <taxon>Bacillota</taxon>
        <taxon>Clostridia</taxon>
        <taxon>Peptostreptococcales</taxon>
        <taxon>Peptostreptococcaceae</taxon>
        <taxon>Paraclostridium</taxon>
    </lineage>
</organism>
<dbReference type="EMBL" id="CP124690">
    <property type="protein sequence ID" value="WGX77698.1"/>
    <property type="molecule type" value="Genomic_DNA"/>
</dbReference>
<protein>
    <submittedName>
        <fullName evidence="1">DNA-binding response regulator</fullName>
    </submittedName>
</protein>
<reference evidence="1 2" key="1">
    <citation type="submission" date="2023-04" db="EMBL/GenBank/DDBJ databases">
        <title>Bacteria Genome Submission.</title>
        <authorList>
            <person name="Isaac P."/>
        </authorList>
    </citation>
    <scope>NUCLEOTIDE SEQUENCE [LARGE SCALE GENOMIC DNA]</scope>
    <source>
        <strain evidence="1 2">SampleS7P1</strain>
        <plasmid evidence="1 2">unnamed5</plasmid>
    </source>
</reference>
<keyword evidence="1" id="KW-0614">Plasmid</keyword>
<sequence>MGMKEFCDHLYDDSTDGYIQILKLNNEENKESSNTDSTKRTIEIYNTRNEELRDIVEVLHEENDVFVAPNTMYIPKRRVKNIRQFRSLFQDIDCQNVGLEKSETVYLVWELYYEGKIPKPTMVTDSGRGIHLYWRIKNAPYGALNTWQELEDYIYYNLKHLGADKKATDSARVLRLPGTINSKNQLNCEILYIDDDLEYTMYELRDKYLNYTPKSYQLQIQNTKGQGNKVISNKFFNSYSLHMQRACDLQTLCKLRNFDVNGYRNMIIHCYAYWKGIYTRNLDELKNEVIKLNNSFKEPLKHTEVQAILRCISKAIEKFIDYEQGLRNGEIKKVSKRMMDKEGYWYKNTALIEQLGIT</sequence>
<accession>A0ABY8R8T9</accession>
<proteinExistence type="predicted"/>
<evidence type="ECO:0000313" key="2">
    <source>
        <dbReference type="Proteomes" id="UP001239169"/>
    </source>
</evidence>
<geneLocation type="plasmid" evidence="1 2">
    <name>unnamed5</name>
</geneLocation>
<dbReference type="Proteomes" id="UP001239169">
    <property type="component" value="Plasmid unnamed5"/>
</dbReference>
<keyword evidence="2" id="KW-1185">Reference proteome</keyword>
<gene>
    <name evidence="1" type="ORF">QJS64_20690</name>
</gene>
<name>A0ABY8R8T9_PARBF</name>
<evidence type="ECO:0000313" key="1">
    <source>
        <dbReference type="EMBL" id="WGX77698.1"/>
    </source>
</evidence>
<dbReference type="GO" id="GO:0003677">
    <property type="term" value="F:DNA binding"/>
    <property type="evidence" value="ECO:0007669"/>
    <property type="project" value="UniProtKB-KW"/>
</dbReference>
<keyword evidence="1" id="KW-0238">DNA-binding</keyword>